<dbReference type="GO" id="GO:0016787">
    <property type="term" value="F:hydrolase activity"/>
    <property type="evidence" value="ECO:0007669"/>
    <property type="project" value="UniProtKB-KW"/>
</dbReference>
<dbReference type="InterPro" id="IPR052907">
    <property type="entry name" value="Beta-lactamase/esterase"/>
</dbReference>
<feature type="domain" description="Beta-lactamase-related" evidence="1">
    <location>
        <begin position="23"/>
        <end position="367"/>
    </location>
</feature>
<evidence type="ECO:0000259" key="1">
    <source>
        <dbReference type="Pfam" id="PF00144"/>
    </source>
</evidence>
<dbReference type="SUPFAM" id="SSF56601">
    <property type="entry name" value="beta-lactamase/transpeptidase-like"/>
    <property type="match status" value="1"/>
</dbReference>
<dbReference type="PANTHER" id="PTHR43319">
    <property type="entry name" value="BETA-LACTAMASE-RELATED"/>
    <property type="match status" value="1"/>
</dbReference>
<evidence type="ECO:0000313" key="2">
    <source>
        <dbReference type="EMBL" id="GAA3697231.1"/>
    </source>
</evidence>
<keyword evidence="3" id="KW-1185">Reference proteome</keyword>
<organism evidence="2 3">
    <name type="scientific">Sphingomonas cynarae</name>
    <dbReference type="NCBI Taxonomy" id="930197"/>
    <lineage>
        <taxon>Bacteria</taxon>
        <taxon>Pseudomonadati</taxon>
        <taxon>Pseudomonadota</taxon>
        <taxon>Alphaproteobacteria</taxon>
        <taxon>Sphingomonadales</taxon>
        <taxon>Sphingomonadaceae</taxon>
        <taxon>Sphingomonas</taxon>
    </lineage>
</organism>
<protein>
    <submittedName>
        <fullName evidence="2">Serine hydrolase domain-containing protein</fullName>
    </submittedName>
</protein>
<comment type="caution">
    <text evidence="2">The sequence shown here is derived from an EMBL/GenBank/DDBJ whole genome shotgun (WGS) entry which is preliminary data.</text>
</comment>
<keyword evidence="2" id="KW-0378">Hydrolase</keyword>
<dbReference type="EMBL" id="BAABBF010000001">
    <property type="protein sequence ID" value="GAA3697231.1"/>
    <property type="molecule type" value="Genomic_DNA"/>
</dbReference>
<dbReference type="PANTHER" id="PTHR43319:SF3">
    <property type="entry name" value="BETA-LACTAMASE-RELATED DOMAIN-CONTAINING PROTEIN"/>
    <property type="match status" value="1"/>
</dbReference>
<gene>
    <name evidence="2" type="ORF">GCM10022268_04630</name>
</gene>
<dbReference type="InterPro" id="IPR001466">
    <property type="entry name" value="Beta-lactam-related"/>
</dbReference>
<name>A0ABP7CVR4_9SPHN</name>
<reference evidence="3" key="1">
    <citation type="journal article" date="2019" name="Int. J. Syst. Evol. Microbiol.">
        <title>The Global Catalogue of Microorganisms (GCM) 10K type strain sequencing project: providing services to taxonomists for standard genome sequencing and annotation.</title>
        <authorList>
            <consortium name="The Broad Institute Genomics Platform"/>
            <consortium name="The Broad Institute Genome Sequencing Center for Infectious Disease"/>
            <person name="Wu L."/>
            <person name="Ma J."/>
        </authorList>
    </citation>
    <scope>NUCLEOTIDE SEQUENCE [LARGE SCALE GENOMIC DNA]</scope>
    <source>
        <strain evidence="3">JCM 17498</strain>
    </source>
</reference>
<dbReference type="Proteomes" id="UP001500523">
    <property type="component" value="Unassembled WGS sequence"/>
</dbReference>
<evidence type="ECO:0000313" key="3">
    <source>
        <dbReference type="Proteomes" id="UP001500523"/>
    </source>
</evidence>
<dbReference type="InterPro" id="IPR012338">
    <property type="entry name" value="Beta-lactam/transpept-like"/>
</dbReference>
<accession>A0ABP7CVR4</accession>
<dbReference type="Gene3D" id="3.40.710.10">
    <property type="entry name" value="DD-peptidase/beta-lactamase superfamily"/>
    <property type="match status" value="1"/>
</dbReference>
<dbReference type="RefSeq" id="WP_344691748.1">
    <property type="nucleotide sequence ID" value="NZ_BAABBF010000001.1"/>
</dbReference>
<sequence length="389" mass="40743">MTTGNAVHGWADPDFAECLYAFRDNVTGGGELGAACAIYRHGKPVLDAWGGIADRRTGTPWTRDTAVPVFSVTKGIAALCVLALVERGLIDLDRPVSTYWPEFGSEGKDRVTVREALAHRAGVPVIGGPVDRAQLVDPIGMAARLAAEKPLFTPGSAHAYHAITIGWITSELTRRVTGESIGTWLRHHVAGPRSLNIAIGRTDADASPVATVDVPPEHDTPDIDPNDLMARPISMNGLIVPRISGVAALVNDPAIQRAELAGANAMVDAASLARLYAATLDPVDGERLLSAATVADACTIMSTGDQWGGMPGPTWGAGLMLPGGVQPMLGDGSYGHDGMGGSLAFAHAPSGISFAYVRNRAGRSGVVDPLVYRIVTRLADTFGLPLPRL</sequence>
<proteinExistence type="predicted"/>
<dbReference type="Pfam" id="PF00144">
    <property type="entry name" value="Beta-lactamase"/>
    <property type="match status" value="1"/>
</dbReference>